<dbReference type="OrthoDB" id="8062432at2759"/>
<name>A0A1W0W944_HYPEX</name>
<dbReference type="GO" id="GO:0006357">
    <property type="term" value="P:regulation of transcription by RNA polymerase II"/>
    <property type="evidence" value="ECO:0007669"/>
    <property type="project" value="TreeGrafter"/>
</dbReference>
<dbReference type="InterPro" id="IPR039353">
    <property type="entry name" value="TF_Adf1"/>
</dbReference>
<dbReference type="GO" id="GO:0005667">
    <property type="term" value="C:transcription regulator complex"/>
    <property type="evidence" value="ECO:0007669"/>
    <property type="project" value="TreeGrafter"/>
</dbReference>
<dbReference type="InterPro" id="IPR006578">
    <property type="entry name" value="MADF-dom"/>
</dbReference>
<evidence type="ECO:0000259" key="2">
    <source>
        <dbReference type="PROSITE" id="PS51029"/>
    </source>
</evidence>
<dbReference type="SMART" id="SM00595">
    <property type="entry name" value="MADF"/>
    <property type="match status" value="1"/>
</dbReference>
<accession>A0A1W0W944</accession>
<evidence type="ECO:0000313" key="3">
    <source>
        <dbReference type="EMBL" id="OQV11703.1"/>
    </source>
</evidence>
<dbReference type="Proteomes" id="UP000192578">
    <property type="component" value="Unassembled WGS sequence"/>
</dbReference>
<dbReference type="GO" id="GO:0005634">
    <property type="term" value="C:nucleus"/>
    <property type="evidence" value="ECO:0007669"/>
    <property type="project" value="TreeGrafter"/>
</dbReference>
<evidence type="ECO:0000256" key="1">
    <source>
        <dbReference type="SAM" id="MobiDB-lite"/>
    </source>
</evidence>
<organism evidence="3 4">
    <name type="scientific">Hypsibius exemplaris</name>
    <name type="common">Freshwater tardigrade</name>
    <dbReference type="NCBI Taxonomy" id="2072580"/>
    <lineage>
        <taxon>Eukaryota</taxon>
        <taxon>Metazoa</taxon>
        <taxon>Ecdysozoa</taxon>
        <taxon>Tardigrada</taxon>
        <taxon>Eutardigrada</taxon>
        <taxon>Parachela</taxon>
        <taxon>Hypsibioidea</taxon>
        <taxon>Hypsibiidae</taxon>
        <taxon>Hypsibius</taxon>
    </lineage>
</organism>
<dbReference type="PANTHER" id="PTHR12243:SF67">
    <property type="entry name" value="COREPRESSOR OF PANGOLIN, ISOFORM A-RELATED"/>
    <property type="match status" value="1"/>
</dbReference>
<keyword evidence="4" id="KW-1185">Reference proteome</keyword>
<dbReference type="AlphaFoldDB" id="A0A1W0W944"/>
<gene>
    <name evidence="3" type="ORF">BV898_13976</name>
</gene>
<proteinExistence type="predicted"/>
<evidence type="ECO:0000313" key="4">
    <source>
        <dbReference type="Proteomes" id="UP000192578"/>
    </source>
</evidence>
<reference evidence="4" key="1">
    <citation type="submission" date="2017-01" db="EMBL/GenBank/DDBJ databases">
        <title>Comparative genomics of anhydrobiosis in the tardigrade Hypsibius dujardini.</title>
        <authorList>
            <person name="Yoshida Y."/>
            <person name="Koutsovoulos G."/>
            <person name="Laetsch D."/>
            <person name="Stevens L."/>
            <person name="Kumar S."/>
            <person name="Horikawa D."/>
            <person name="Ishino K."/>
            <person name="Komine S."/>
            <person name="Tomita M."/>
            <person name="Blaxter M."/>
            <person name="Arakawa K."/>
        </authorList>
    </citation>
    <scope>NUCLEOTIDE SEQUENCE [LARGE SCALE GENOMIC DNA]</scope>
    <source>
        <strain evidence="4">Z151</strain>
    </source>
</reference>
<sequence>MDSDRNFDTEVTAEVRTDEENAAEDEFRIRLIAEVQNNPAVYSKVTPNGRNRVGREKAWRKIAAALHEFVGDHSSNEQFARFCEVKFVSMRNNYNRHLKRLGTLREDGTESKPYKFAPLLEFLRPLFKARGSRNVKLNLAAANAAINARRAAARETDEDDEEEDWAAANGISEEAHEEQIEAPSLLSSYDPLPGSDNQSTVRTRRHFRGRGTYSDVYVKPESIASSIASYQAPAPVSVSVPQASPPKLDEIDHQVRIWEMKIRRFSGKARRELIKKIADLIDESESAAGLDEV</sequence>
<feature type="region of interest" description="Disordered" evidence="1">
    <location>
        <begin position="185"/>
        <end position="204"/>
    </location>
</feature>
<feature type="domain" description="MADF" evidence="2">
    <location>
        <begin position="30"/>
        <end position="128"/>
    </location>
</feature>
<dbReference type="PROSITE" id="PS51029">
    <property type="entry name" value="MADF"/>
    <property type="match status" value="1"/>
</dbReference>
<comment type="caution">
    <text evidence="3">The sequence shown here is derived from an EMBL/GenBank/DDBJ whole genome shotgun (WGS) entry which is preliminary data.</text>
</comment>
<dbReference type="PANTHER" id="PTHR12243">
    <property type="entry name" value="MADF DOMAIN TRANSCRIPTION FACTOR"/>
    <property type="match status" value="1"/>
</dbReference>
<dbReference type="EMBL" id="MTYJ01000163">
    <property type="protein sequence ID" value="OQV11703.1"/>
    <property type="molecule type" value="Genomic_DNA"/>
</dbReference>
<dbReference type="Pfam" id="PF10545">
    <property type="entry name" value="MADF_DNA_bdg"/>
    <property type="match status" value="1"/>
</dbReference>
<protein>
    <recommendedName>
        <fullName evidence="2">MADF domain-containing protein</fullName>
    </recommendedName>
</protein>